<name>A0A518BJB9_9BACT</name>
<dbReference type="Pfam" id="PF00535">
    <property type="entry name" value="Glycos_transf_2"/>
    <property type="match status" value="1"/>
</dbReference>
<evidence type="ECO:0000313" key="7">
    <source>
        <dbReference type="EMBL" id="QDU67077.1"/>
    </source>
</evidence>
<evidence type="ECO:0000313" key="8">
    <source>
        <dbReference type="Proteomes" id="UP000316921"/>
    </source>
</evidence>
<dbReference type="PANTHER" id="PTHR43179:SF12">
    <property type="entry name" value="GALACTOFURANOSYLTRANSFERASE GLFT2"/>
    <property type="match status" value="1"/>
</dbReference>
<dbReference type="CDD" id="cd04186">
    <property type="entry name" value="GT_2_like_c"/>
    <property type="match status" value="1"/>
</dbReference>
<comment type="similarity">
    <text evidence="1">Belongs to the glycosyltransferase 2 family.</text>
</comment>
<keyword evidence="3 7" id="KW-0808">Transferase</keyword>
<feature type="compositionally biased region" description="Basic and acidic residues" evidence="4">
    <location>
        <begin position="19"/>
        <end position="35"/>
    </location>
</feature>
<feature type="region of interest" description="Disordered" evidence="4">
    <location>
        <begin position="1"/>
        <end position="55"/>
    </location>
</feature>
<organism evidence="7 8">
    <name type="scientific">Engelhardtia mirabilis</name>
    <dbReference type="NCBI Taxonomy" id="2528011"/>
    <lineage>
        <taxon>Bacteria</taxon>
        <taxon>Pseudomonadati</taxon>
        <taxon>Planctomycetota</taxon>
        <taxon>Planctomycetia</taxon>
        <taxon>Planctomycetia incertae sedis</taxon>
        <taxon>Engelhardtia</taxon>
    </lineage>
</organism>
<dbReference type="GO" id="GO:0102096">
    <property type="term" value="F:decaprenyl-N-acetyl-alpha-D-glucosaminyl-pyrophosphate:dTDP-alpha-L-rhamnose rhamnosyltransferase activity"/>
    <property type="evidence" value="ECO:0007669"/>
    <property type="project" value="UniProtKB-EC"/>
</dbReference>
<feature type="compositionally biased region" description="Basic residues" evidence="4">
    <location>
        <begin position="1"/>
        <end position="15"/>
    </location>
</feature>
<dbReference type="RefSeq" id="WP_145064921.1">
    <property type="nucleotide sequence ID" value="NZ_CP036287.1"/>
</dbReference>
<dbReference type="InterPro" id="IPR001173">
    <property type="entry name" value="Glyco_trans_2-like"/>
</dbReference>
<proteinExistence type="inferred from homology"/>
<dbReference type="EC" id="2.4.1.289" evidence="7"/>
<evidence type="ECO:0000256" key="3">
    <source>
        <dbReference type="ARBA" id="ARBA00022679"/>
    </source>
</evidence>
<dbReference type="InterPro" id="IPR029044">
    <property type="entry name" value="Nucleotide-diphossugar_trans"/>
</dbReference>
<dbReference type="Gene3D" id="3.90.550.10">
    <property type="entry name" value="Spore Coat Polysaccharide Biosynthesis Protein SpsA, Chain A"/>
    <property type="match status" value="1"/>
</dbReference>
<evidence type="ECO:0000256" key="2">
    <source>
        <dbReference type="ARBA" id="ARBA00022676"/>
    </source>
</evidence>
<feature type="domain" description="Glycosyltransferase 2-like" evidence="5">
    <location>
        <begin position="83"/>
        <end position="198"/>
    </location>
</feature>
<sequence>MGKGRGKHGAGKRGGNKAGADKSRADKDGTSEARAVKRGSQTGDSGKVKGGAASKASFPAKSLTTVLDPGPPLSDGDLPKVAIVILNYNGLHHLEGCFESLRAMDYPRELVEVVLVDNGSSDDSVETVRRRWPWVNLVANPRNVGFSAGCNQGAQAADDPALYVFLNNDMRVEPTWLRELVGPVVRGECVAATAKMLSWDGKLMNSAGGGMNFHGIGIQKGYLVKPGPEHDVPTRTLFACGGAMAVDADVFREVGGFDEEFFAYYEDVDLGWRMWVQGHEVHYAPRAVCYHHHSSTSRTFPIETVRLLQTRNPVLACFKNYDDDHLRQVMPAMFGLFLRRMLVVAGIEDSGPYRIERAEPRSHGVVGRLFDRARHAVQDTQGVRRVCAADLIGINDFLGNWDHWMARRTEVQAKRRRPDAEIFTLFHKPGWCIEDEPGYRQLHEGLAQFMGLDRLFDGLEAEGAEPHR</sequence>
<reference evidence="7 8" key="1">
    <citation type="submission" date="2019-02" db="EMBL/GenBank/DDBJ databases">
        <title>Deep-cultivation of Planctomycetes and their phenomic and genomic characterization uncovers novel biology.</title>
        <authorList>
            <person name="Wiegand S."/>
            <person name="Jogler M."/>
            <person name="Boedeker C."/>
            <person name="Pinto D."/>
            <person name="Vollmers J."/>
            <person name="Rivas-Marin E."/>
            <person name="Kohn T."/>
            <person name="Peeters S.H."/>
            <person name="Heuer A."/>
            <person name="Rast P."/>
            <person name="Oberbeckmann S."/>
            <person name="Bunk B."/>
            <person name="Jeske O."/>
            <person name="Meyerdierks A."/>
            <person name="Storesund J.E."/>
            <person name="Kallscheuer N."/>
            <person name="Luecker S."/>
            <person name="Lage O.M."/>
            <person name="Pohl T."/>
            <person name="Merkel B.J."/>
            <person name="Hornburger P."/>
            <person name="Mueller R.-W."/>
            <person name="Bruemmer F."/>
            <person name="Labrenz M."/>
            <person name="Spormann A.M."/>
            <person name="Op den Camp H."/>
            <person name="Overmann J."/>
            <person name="Amann R."/>
            <person name="Jetten M.S.M."/>
            <person name="Mascher T."/>
            <person name="Medema M.H."/>
            <person name="Devos D.P."/>
            <person name="Kaster A.-K."/>
            <person name="Ovreas L."/>
            <person name="Rohde M."/>
            <person name="Galperin M.Y."/>
            <person name="Jogler C."/>
        </authorList>
    </citation>
    <scope>NUCLEOTIDE SEQUENCE [LARGE SCALE GENOMIC DNA]</scope>
    <source>
        <strain evidence="7 8">Pla133</strain>
    </source>
</reference>
<accession>A0A518BJB9</accession>
<dbReference type="EMBL" id="CP036287">
    <property type="protein sequence ID" value="QDU67077.1"/>
    <property type="molecule type" value="Genomic_DNA"/>
</dbReference>
<keyword evidence="2 7" id="KW-0328">Glycosyltransferase</keyword>
<protein>
    <submittedName>
        <fullName evidence="7">N-acetylglucosaminyl-diphospho-decaprenol L-rhamnosyltransferase</fullName>
        <ecNumber evidence="7">2.4.1.289</ecNumber>
    </submittedName>
</protein>
<dbReference type="Pfam" id="PF13632">
    <property type="entry name" value="Glyco_trans_2_3"/>
    <property type="match status" value="1"/>
</dbReference>
<evidence type="ECO:0000259" key="5">
    <source>
        <dbReference type="Pfam" id="PF00535"/>
    </source>
</evidence>
<dbReference type="SUPFAM" id="SSF53448">
    <property type="entry name" value="Nucleotide-diphospho-sugar transferases"/>
    <property type="match status" value="1"/>
</dbReference>
<evidence type="ECO:0000256" key="1">
    <source>
        <dbReference type="ARBA" id="ARBA00006739"/>
    </source>
</evidence>
<dbReference type="KEGG" id="pbap:Pla133_21550"/>
<feature type="domain" description="Glycosyltransferase 2-like" evidence="6">
    <location>
        <begin position="234"/>
        <end position="299"/>
    </location>
</feature>
<dbReference type="Proteomes" id="UP000316921">
    <property type="component" value="Chromosome"/>
</dbReference>
<dbReference type="AlphaFoldDB" id="A0A518BJB9"/>
<dbReference type="PANTHER" id="PTHR43179">
    <property type="entry name" value="RHAMNOSYLTRANSFERASE WBBL"/>
    <property type="match status" value="1"/>
</dbReference>
<evidence type="ECO:0000256" key="4">
    <source>
        <dbReference type="SAM" id="MobiDB-lite"/>
    </source>
</evidence>
<keyword evidence="8" id="KW-1185">Reference proteome</keyword>
<evidence type="ECO:0000259" key="6">
    <source>
        <dbReference type="Pfam" id="PF13632"/>
    </source>
</evidence>
<gene>
    <name evidence="7" type="primary">wbbL_4</name>
    <name evidence="7" type="ORF">Pla133_21550</name>
</gene>